<dbReference type="PANTHER" id="PTHR23349:SF57">
    <property type="entry name" value="FACTOR IN THE GERMLINE ALPHA"/>
    <property type="match status" value="1"/>
</dbReference>
<organism evidence="3 4">
    <name type="scientific">Echinops telfairi</name>
    <name type="common">Lesser hedgehog tenrec</name>
    <dbReference type="NCBI Taxonomy" id="9371"/>
    <lineage>
        <taxon>Eukaryota</taxon>
        <taxon>Metazoa</taxon>
        <taxon>Chordata</taxon>
        <taxon>Craniata</taxon>
        <taxon>Vertebrata</taxon>
        <taxon>Euteleostomi</taxon>
        <taxon>Mammalia</taxon>
        <taxon>Eutheria</taxon>
        <taxon>Afrotheria</taxon>
        <taxon>Tenrecidae</taxon>
        <taxon>Tenrecinae</taxon>
        <taxon>Echinops</taxon>
    </lineage>
</organism>
<name>A0ABM0ZS95_ECHTE</name>
<dbReference type="InterPro" id="IPR050283">
    <property type="entry name" value="E-box_TF_Regulators"/>
</dbReference>
<evidence type="ECO:0000313" key="3">
    <source>
        <dbReference type="Proteomes" id="UP000694863"/>
    </source>
</evidence>
<dbReference type="SMART" id="SM00353">
    <property type="entry name" value="HLH"/>
    <property type="match status" value="1"/>
</dbReference>
<dbReference type="InterPro" id="IPR036638">
    <property type="entry name" value="HLH_DNA-bd_sf"/>
</dbReference>
<reference evidence="4" key="1">
    <citation type="submission" date="2025-08" db="UniProtKB">
        <authorList>
            <consortium name="RefSeq"/>
        </authorList>
    </citation>
    <scope>IDENTIFICATION</scope>
</reference>
<evidence type="ECO:0000256" key="1">
    <source>
        <dbReference type="SAM" id="MobiDB-lite"/>
    </source>
</evidence>
<keyword evidence="3" id="KW-1185">Reference proteome</keyword>
<protein>
    <submittedName>
        <fullName evidence="4">Factor in the germline alpha</fullName>
    </submittedName>
</protein>
<accession>A0ABM0ZS95</accession>
<feature type="domain" description="BHLH" evidence="2">
    <location>
        <begin position="13"/>
        <end position="65"/>
    </location>
</feature>
<evidence type="ECO:0000259" key="2">
    <source>
        <dbReference type="PROSITE" id="PS50888"/>
    </source>
</evidence>
<dbReference type="GeneID" id="101659452"/>
<gene>
    <name evidence="4" type="primary">FIGLA</name>
</gene>
<dbReference type="PANTHER" id="PTHR23349">
    <property type="entry name" value="BASIC HELIX-LOOP-HELIX TRANSCRIPTION FACTOR, TWIST"/>
    <property type="match status" value="1"/>
</dbReference>
<feature type="region of interest" description="Disordered" evidence="1">
    <location>
        <begin position="73"/>
        <end position="99"/>
    </location>
</feature>
<dbReference type="InterPro" id="IPR011598">
    <property type="entry name" value="bHLH_dom"/>
</dbReference>
<dbReference type="SUPFAM" id="SSF47459">
    <property type="entry name" value="HLH, helix-loop-helix DNA-binding domain"/>
    <property type="match status" value="1"/>
</dbReference>
<dbReference type="Proteomes" id="UP000694863">
    <property type="component" value="Unplaced"/>
</dbReference>
<dbReference type="Pfam" id="PF00010">
    <property type="entry name" value="HLH"/>
    <property type="match status" value="1"/>
</dbReference>
<sequence length="165" mass="18074">MLNKERENGDPGGTEDNNHVYCNEKIKNLNHGFAKLKALVPFLPQSRKPSKVDILKGATEYIQALGDILKEAKDSEEQAPADQKYSNDAPEPYVPLVRQPSGTRHAKCAFGLKKEEEGPWPDGGSSEAPYTCHQSMMAVTGVLSPSRNLAKFPEAGVLSHSFPQI</sequence>
<dbReference type="PROSITE" id="PS50888">
    <property type="entry name" value="BHLH"/>
    <property type="match status" value="1"/>
</dbReference>
<dbReference type="RefSeq" id="XP_012861988.2">
    <property type="nucleotide sequence ID" value="XM_013006534.2"/>
</dbReference>
<proteinExistence type="predicted"/>
<evidence type="ECO:0000313" key="4">
    <source>
        <dbReference type="RefSeq" id="XP_012861988.2"/>
    </source>
</evidence>
<dbReference type="Gene3D" id="4.10.280.10">
    <property type="entry name" value="Helix-loop-helix DNA-binding domain"/>
    <property type="match status" value="1"/>
</dbReference>